<evidence type="ECO:0000256" key="1">
    <source>
        <dbReference type="SAM" id="Phobius"/>
    </source>
</evidence>
<evidence type="ECO:0000313" key="3">
    <source>
        <dbReference type="EMBL" id="QPC83968.1"/>
    </source>
</evidence>
<feature type="transmembrane region" description="Helical" evidence="1">
    <location>
        <begin position="213"/>
        <end position="232"/>
    </location>
</feature>
<keyword evidence="3" id="KW-0378">Hydrolase</keyword>
<dbReference type="GO" id="GO:0004175">
    <property type="term" value="F:endopeptidase activity"/>
    <property type="evidence" value="ECO:0007669"/>
    <property type="project" value="UniProtKB-ARBA"/>
</dbReference>
<feature type="transmembrane region" description="Helical" evidence="1">
    <location>
        <begin position="73"/>
        <end position="91"/>
    </location>
</feature>
<feature type="transmembrane region" description="Helical" evidence="1">
    <location>
        <begin position="187"/>
        <end position="207"/>
    </location>
</feature>
<protein>
    <submittedName>
        <fullName evidence="3">CPBP family intramembrane metalloprotease</fullName>
    </submittedName>
</protein>
<dbReference type="GO" id="GO:0080120">
    <property type="term" value="P:CAAX-box protein maturation"/>
    <property type="evidence" value="ECO:0007669"/>
    <property type="project" value="UniProtKB-ARBA"/>
</dbReference>
<dbReference type="RefSeq" id="WP_195172032.1">
    <property type="nucleotide sequence ID" value="NZ_CP062983.1"/>
</dbReference>
<reference evidence="3 4" key="1">
    <citation type="submission" date="2020-02" db="EMBL/GenBank/DDBJ databases">
        <authorList>
            <person name="Zheng R.K."/>
            <person name="Sun C.M."/>
        </authorList>
    </citation>
    <scope>NUCLEOTIDE SEQUENCE [LARGE SCALE GENOMIC DNA]</scope>
    <source>
        <strain evidence="4">rifampicinis</strain>
    </source>
</reference>
<dbReference type="EMBL" id="CP062983">
    <property type="protein sequence ID" value="QPC83968.1"/>
    <property type="molecule type" value="Genomic_DNA"/>
</dbReference>
<feature type="transmembrane region" description="Helical" evidence="1">
    <location>
        <begin position="38"/>
        <end position="61"/>
    </location>
</feature>
<gene>
    <name evidence="3" type="ORF">G4Y79_06195</name>
</gene>
<keyword evidence="4" id="KW-1185">Reference proteome</keyword>
<sequence>MSSPDTQQTDQQTESATPNLLQWIGLPQAEPPWSLLDAALALFALMVAMTIIATAIALNVSGTDASTTPPRDAFLLGWAVAGFITVAFVLIRWRRTPEMWQAMRMVSPRLGLPIVALMGVAAAFAIDLAVGTGNGAVQPVAIFYGLGSASNQWLLAAVFAVVAQPVAEGLVFFGVLQARLRASFGAWPGYLLTIVLFTAYHALIFGAQLPDRAALWYGVVYPALVAAFLGAMRIRLGSTLAVIIAYAAMGITTVLAGLALIG</sequence>
<dbReference type="InterPro" id="IPR003675">
    <property type="entry name" value="Rce1/LyrA-like_dom"/>
</dbReference>
<dbReference type="Pfam" id="PF02517">
    <property type="entry name" value="Rce1-like"/>
    <property type="match status" value="1"/>
</dbReference>
<accession>A0A7S8IGF6</accession>
<organism evidence="3 4">
    <name type="scientific">Phototrophicus methaneseepsis</name>
    <dbReference type="NCBI Taxonomy" id="2710758"/>
    <lineage>
        <taxon>Bacteria</taxon>
        <taxon>Bacillati</taxon>
        <taxon>Chloroflexota</taxon>
        <taxon>Candidatus Thermofontia</taxon>
        <taxon>Phototrophicales</taxon>
        <taxon>Phototrophicaceae</taxon>
        <taxon>Phototrophicus</taxon>
    </lineage>
</organism>
<feature type="transmembrane region" description="Helical" evidence="1">
    <location>
        <begin position="239"/>
        <end position="261"/>
    </location>
</feature>
<dbReference type="AlphaFoldDB" id="A0A7S8IGF6"/>
<keyword evidence="1" id="KW-0472">Membrane</keyword>
<dbReference type="GO" id="GO:0006508">
    <property type="term" value="P:proteolysis"/>
    <property type="evidence" value="ECO:0007669"/>
    <property type="project" value="UniProtKB-KW"/>
</dbReference>
<keyword evidence="3" id="KW-0645">Protease</keyword>
<keyword evidence="1" id="KW-1133">Transmembrane helix</keyword>
<dbReference type="GO" id="GO:0008237">
    <property type="term" value="F:metallopeptidase activity"/>
    <property type="evidence" value="ECO:0007669"/>
    <property type="project" value="UniProtKB-KW"/>
</dbReference>
<dbReference type="KEGG" id="pmet:G4Y79_06195"/>
<feature type="transmembrane region" description="Helical" evidence="1">
    <location>
        <begin position="112"/>
        <end position="133"/>
    </location>
</feature>
<feature type="transmembrane region" description="Helical" evidence="1">
    <location>
        <begin position="153"/>
        <end position="175"/>
    </location>
</feature>
<feature type="domain" description="CAAX prenyl protease 2/Lysostaphin resistance protein A-like" evidence="2">
    <location>
        <begin position="152"/>
        <end position="249"/>
    </location>
</feature>
<evidence type="ECO:0000313" key="4">
    <source>
        <dbReference type="Proteomes" id="UP000594468"/>
    </source>
</evidence>
<keyword evidence="3" id="KW-0482">Metalloprotease</keyword>
<evidence type="ECO:0000259" key="2">
    <source>
        <dbReference type="Pfam" id="PF02517"/>
    </source>
</evidence>
<keyword evidence="1" id="KW-0812">Transmembrane</keyword>
<proteinExistence type="predicted"/>
<name>A0A7S8IGF6_9CHLR</name>
<dbReference type="Proteomes" id="UP000594468">
    <property type="component" value="Chromosome"/>
</dbReference>